<comment type="subcellular location">
    <subcellularLocation>
        <location evidence="2 10">Cytoplasm</location>
    </subcellularLocation>
</comment>
<dbReference type="GO" id="GO:0006098">
    <property type="term" value="P:pentose-phosphate shunt"/>
    <property type="evidence" value="ECO:0007669"/>
    <property type="project" value="UniProtKB-UniRule"/>
</dbReference>
<evidence type="ECO:0000256" key="5">
    <source>
        <dbReference type="ARBA" id="ARBA00013151"/>
    </source>
</evidence>
<dbReference type="Pfam" id="PF00923">
    <property type="entry name" value="TAL_FSA"/>
    <property type="match status" value="1"/>
</dbReference>
<dbReference type="EC" id="2.2.1.2" evidence="5 10"/>
<evidence type="ECO:0000256" key="1">
    <source>
        <dbReference type="ARBA" id="ARBA00003518"/>
    </source>
</evidence>
<comment type="pathway">
    <text evidence="3 10">Carbohydrate degradation; pentose phosphate pathway; D-glyceraldehyde 3-phosphate and beta-D-fructose 6-phosphate from D-ribose 5-phosphate and D-xylulose 5-phosphate (non-oxidative stage): step 2/3.</text>
</comment>
<dbReference type="InterPro" id="IPR001585">
    <property type="entry name" value="TAL/FSA"/>
</dbReference>
<keyword evidence="9 10" id="KW-0704">Schiff base</keyword>
<dbReference type="HOGENOM" id="CLU_050771_1_0_3"/>
<dbReference type="InterPro" id="IPR004732">
    <property type="entry name" value="Transaldolase_2"/>
</dbReference>
<organism evidence="11 12">
    <name type="scientific">Crocosphaera subtropica (strain ATCC 51142 / BH68)</name>
    <name type="common">Cyanothece sp. (strain ATCC 51142)</name>
    <dbReference type="NCBI Taxonomy" id="43989"/>
    <lineage>
        <taxon>Bacteria</taxon>
        <taxon>Bacillati</taxon>
        <taxon>Cyanobacteriota</taxon>
        <taxon>Cyanophyceae</taxon>
        <taxon>Oscillatoriophycideae</taxon>
        <taxon>Chroococcales</taxon>
        <taxon>Aphanothecaceae</taxon>
        <taxon>Crocosphaera</taxon>
        <taxon>Crocosphaera subtropica</taxon>
    </lineage>
</organism>
<evidence type="ECO:0000256" key="8">
    <source>
        <dbReference type="ARBA" id="ARBA00023126"/>
    </source>
</evidence>
<dbReference type="NCBIfam" id="NF002881">
    <property type="entry name" value="PRK03343.1"/>
    <property type="match status" value="1"/>
</dbReference>
<dbReference type="UniPathway" id="UPA00115">
    <property type="reaction ID" value="UER00414"/>
</dbReference>
<dbReference type="Proteomes" id="UP000001203">
    <property type="component" value="Chromosome circular"/>
</dbReference>
<dbReference type="OrthoDB" id="140919at2"/>
<keyword evidence="7 10" id="KW-0808">Transferase</keyword>
<dbReference type="GO" id="GO:0005737">
    <property type="term" value="C:cytoplasm"/>
    <property type="evidence" value="ECO:0007669"/>
    <property type="project" value="UniProtKB-SubCell"/>
</dbReference>
<evidence type="ECO:0000256" key="7">
    <source>
        <dbReference type="ARBA" id="ARBA00022679"/>
    </source>
</evidence>
<evidence type="ECO:0000256" key="6">
    <source>
        <dbReference type="ARBA" id="ARBA00022490"/>
    </source>
</evidence>
<dbReference type="Gene3D" id="3.20.20.70">
    <property type="entry name" value="Aldolase class I"/>
    <property type="match status" value="1"/>
</dbReference>
<dbReference type="RefSeq" id="WP_009544192.1">
    <property type="nucleotide sequence ID" value="NC_010546.1"/>
</dbReference>
<keyword evidence="12" id="KW-1185">Reference proteome</keyword>
<dbReference type="SUPFAM" id="SSF51569">
    <property type="entry name" value="Aldolase"/>
    <property type="match status" value="1"/>
</dbReference>
<evidence type="ECO:0000256" key="3">
    <source>
        <dbReference type="ARBA" id="ARBA00004857"/>
    </source>
</evidence>
<evidence type="ECO:0000256" key="2">
    <source>
        <dbReference type="ARBA" id="ARBA00004496"/>
    </source>
</evidence>
<protein>
    <recommendedName>
        <fullName evidence="5 10">Transaldolase</fullName>
        <ecNumber evidence="5 10">2.2.1.2</ecNumber>
    </recommendedName>
</protein>
<name>B1WWK2_CROS5</name>
<keyword evidence="6 10" id="KW-0963">Cytoplasm</keyword>
<evidence type="ECO:0000313" key="11">
    <source>
        <dbReference type="EMBL" id="ACB50726.1"/>
    </source>
</evidence>
<accession>B1WWK2</accession>
<proteinExistence type="inferred from homology"/>
<dbReference type="GO" id="GO:0005975">
    <property type="term" value="P:carbohydrate metabolic process"/>
    <property type="evidence" value="ECO:0007669"/>
    <property type="project" value="InterPro"/>
</dbReference>
<sequence>MSTNPLLEMQSYGQSIWMDNLTREVIETGELNQLIENRGLRGLTSNPAIFEKAINNSDRYDQAIQSGHQQEKSSQEIYESLVFEDIRKACDIFRPIYEESNGLDGYVSIEVSPHLAHDIKGTIAEAIRFYEAIEKENVMIKVPGTLEGFAAIEQLISRGINVNVTLLFSVDNYRQAAWAYIRGLEARVKNNQPIDNIASVASFFLSRIDTKVDKRIEQRIRELGTESLNKSMRLRELKGDVAVANAKIAYQTFKEITASSRWKALEEKGAKFQRLLWASTSTKDPDYSDVKYVNELVGEHTINTLPPTTLEACADHCDLSPNRIETDVDEAYQLFESLKHPDIKINMDEVLDELLEEGIEKFVNPYDSLLESIENQAKQLTPS</sequence>
<evidence type="ECO:0000313" key="12">
    <source>
        <dbReference type="Proteomes" id="UP000001203"/>
    </source>
</evidence>
<dbReference type="PANTHER" id="PTHR10683:SF31">
    <property type="entry name" value="TRANSALDOLASE"/>
    <property type="match status" value="1"/>
</dbReference>
<dbReference type="InterPro" id="IPR013785">
    <property type="entry name" value="Aldolase_TIM"/>
</dbReference>
<dbReference type="eggNOG" id="COG0176">
    <property type="taxonomic scope" value="Bacteria"/>
</dbReference>
<dbReference type="HAMAP" id="MF_00493">
    <property type="entry name" value="Transaldolase_2"/>
    <property type="match status" value="1"/>
</dbReference>
<comment type="function">
    <text evidence="1 10">Transaldolase is important for the balance of metabolites in the pentose-phosphate pathway.</text>
</comment>
<dbReference type="PANTHER" id="PTHR10683">
    <property type="entry name" value="TRANSALDOLASE"/>
    <property type="match status" value="1"/>
</dbReference>
<gene>
    <name evidence="10 11" type="primary">tal</name>
    <name evidence="11" type="ordered locus">cce_1376</name>
</gene>
<evidence type="ECO:0000256" key="10">
    <source>
        <dbReference type="HAMAP-Rule" id="MF_00493"/>
    </source>
</evidence>
<reference evidence="11 12" key="1">
    <citation type="journal article" date="2008" name="Proc. Natl. Acad. Sci. U.S.A.">
        <title>The genome of Cyanothece 51142, a unicellular diazotrophic cyanobacterium important in the marine nitrogen cycle.</title>
        <authorList>
            <person name="Welsh E.A."/>
            <person name="Liberton M."/>
            <person name="Stoeckel J."/>
            <person name="Loh T."/>
            <person name="Elvitigala T."/>
            <person name="Wang C."/>
            <person name="Wollam A."/>
            <person name="Fulton R.S."/>
            <person name="Clifton S.W."/>
            <person name="Jacobs J.M."/>
            <person name="Aurora R."/>
            <person name="Ghosh B.K."/>
            <person name="Sherman L.A."/>
            <person name="Smith R.D."/>
            <person name="Wilson R.K."/>
            <person name="Pakrasi H.B."/>
        </authorList>
    </citation>
    <scope>NUCLEOTIDE SEQUENCE [LARGE SCALE GENOMIC DNA]</scope>
    <source>
        <strain evidence="12">ATCC 51142 / BH68</strain>
    </source>
</reference>
<dbReference type="PIRSF" id="PIRSF036915">
    <property type="entry name" value="Trnald_Bac_Plnt"/>
    <property type="match status" value="1"/>
</dbReference>
<evidence type="ECO:0000256" key="9">
    <source>
        <dbReference type="ARBA" id="ARBA00023270"/>
    </source>
</evidence>
<dbReference type="KEGG" id="cyt:cce_1376"/>
<dbReference type="EMBL" id="CP000806">
    <property type="protein sequence ID" value="ACB50726.1"/>
    <property type="molecule type" value="Genomic_DNA"/>
</dbReference>
<dbReference type="AlphaFoldDB" id="B1WWK2"/>
<evidence type="ECO:0000256" key="4">
    <source>
        <dbReference type="ARBA" id="ARBA00008426"/>
    </source>
</evidence>
<keyword evidence="8 10" id="KW-0570">Pentose shunt</keyword>
<dbReference type="NCBIfam" id="TIGR00876">
    <property type="entry name" value="tal_mycobact"/>
    <property type="match status" value="1"/>
</dbReference>
<feature type="active site" description="Schiff-base intermediate with substrate" evidence="10">
    <location>
        <position position="141"/>
    </location>
</feature>
<comment type="similarity">
    <text evidence="4 10">Belongs to the transaldolase family. Type 2 subfamily.</text>
</comment>
<dbReference type="GO" id="GO:0004801">
    <property type="term" value="F:transaldolase activity"/>
    <property type="evidence" value="ECO:0007669"/>
    <property type="project" value="UniProtKB-UniRule"/>
</dbReference>
<dbReference type="STRING" id="43989.cce_1376"/>
<comment type="catalytic activity">
    <reaction evidence="10">
        <text>D-sedoheptulose 7-phosphate + D-glyceraldehyde 3-phosphate = D-erythrose 4-phosphate + beta-D-fructose 6-phosphate</text>
        <dbReference type="Rhea" id="RHEA:17053"/>
        <dbReference type="ChEBI" id="CHEBI:16897"/>
        <dbReference type="ChEBI" id="CHEBI:57483"/>
        <dbReference type="ChEBI" id="CHEBI:57634"/>
        <dbReference type="ChEBI" id="CHEBI:59776"/>
        <dbReference type="EC" id="2.2.1.2"/>
    </reaction>
</comment>
<dbReference type="CDD" id="cd00955">
    <property type="entry name" value="Transaldolase_like"/>
    <property type="match status" value="1"/>
</dbReference>